<protein>
    <submittedName>
        <fullName evidence="1">Uncharacterized protein</fullName>
    </submittedName>
</protein>
<dbReference type="RefSeq" id="WP_005831252.1">
    <property type="nucleotide sequence ID" value="NZ_DS362249.1"/>
</dbReference>
<reference evidence="1" key="1">
    <citation type="submission" date="2007-06" db="EMBL/GenBank/DDBJ databases">
        <authorList>
            <person name="Fulton L."/>
            <person name="Clifton S."/>
            <person name="Fulton B."/>
            <person name="Xu J."/>
            <person name="Minx P."/>
            <person name="Pepin K.H."/>
            <person name="Johnson M."/>
            <person name="Thiruvilangam P."/>
            <person name="Bhonagiri V."/>
            <person name="Nash W.E."/>
            <person name="Mardis E.R."/>
            <person name="Wilson R.K."/>
        </authorList>
    </citation>
    <scope>NUCLEOTIDE SEQUENCE [LARGE SCALE GENOMIC DNA]</scope>
    <source>
        <strain evidence="1">ATCC 8492</strain>
    </source>
</reference>
<organism evidence="1 2">
    <name type="scientific">Bacteroides uniformis (strain ATCC 8492 / DSM 6597 / CCUG 4942 / CIP 103695 / JCM 5828 / KCTC 5204 / NCTC 13054 / VPI 0061)</name>
    <dbReference type="NCBI Taxonomy" id="411479"/>
    <lineage>
        <taxon>Bacteria</taxon>
        <taxon>Pseudomonadati</taxon>
        <taxon>Bacteroidota</taxon>
        <taxon>Bacteroidia</taxon>
        <taxon>Bacteroidales</taxon>
        <taxon>Bacteroidaceae</taxon>
        <taxon>Bacteroides</taxon>
    </lineage>
</organism>
<evidence type="ECO:0000313" key="2">
    <source>
        <dbReference type="Proteomes" id="UP000004110"/>
    </source>
</evidence>
<dbReference type="Proteomes" id="UP000004110">
    <property type="component" value="Unassembled WGS sequence"/>
</dbReference>
<proteinExistence type="predicted"/>
<sequence length="83" mass="9771">MEKQTIGWMFMLSGKNGIVRVKVNFDDRFKDDKFYCDNEKITIVSDGVILNKSELFAKYKVTTLEDLLFLLLKKMNLLFLKNL</sequence>
<reference evidence="1" key="2">
    <citation type="submission" date="2013-11" db="EMBL/GenBank/DDBJ databases">
        <title>Draft genome sequence of Bacteroides uniformis (ATCC 8492).</title>
        <authorList>
            <person name="Sudarsanam P."/>
            <person name="Ley R."/>
            <person name="Guruge J."/>
            <person name="Turnbaugh P.J."/>
            <person name="Mahowald M."/>
            <person name="Liep D."/>
            <person name="Gordon J."/>
        </authorList>
    </citation>
    <scope>NUCLEOTIDE SEQUENCE</scope>
    <source>
        <strain evidence="1">ATCC 8492</strain>
    </source>
</reference>
<comment type="caution">
    <text evidence="1">The sequence shown here is derived from an EMBL/GenBank/DDBJ whole genome shotgun (WGS) entry which is preliminary data.</text>
</comment>
<dbReference type="EMBL" id="AAYH02000049">
    <property type="protein sequence ID" value="EDO51758.1"/>
    <property type="molecule type" value="Genomic_DNA"/>
</dbReference>
<evidence type="ECO:0000313" key="1">
    <source>
        <dbReference type="EMBL" id="EDO51758.1"/>
    </source>
</evidence>
<keyword evidence="2" id="KW-1185">Reference proteome</keyword>
<gene>
    <name evidence="1" type="ORF">BACUNI_04306</name>
</gene>
<accession>A0ABC9N4Z3</accession>
<dbReference type="AlphaFoldDB" id="A0ABC9N4Z3"/>
<name>A0ABC9N4Z3_BACUC</name>